<accession>A0A432ZT92</accession>
<organism evidence="1 2">
    <name type="scientific">Idiomarina tyrosinivorans</name>
    <dbReference type="NCBI Taxonomy" id="1445662"/>
    <lineage>
        <taxon>Bacteria</taxon>
        <taxon>Pseudomonadati</taxon>
        <taxon>Pseudomonadota</taxon>
        <taxon>Gammaproteobacteria</taxon>
        <taxon>Alteromonadales</taxon>
        <taxon>Idiomarinaceae</taxon>
        <taxon>Idiomarina</taxon>
    </lineage>
</organism>
<dbReference type="AlphaFoldDB" id="A0A432ZT92"/>
<dbReference type="Proteomes" id="UP000287996">
    <property type="component" value="Unassembled WGS sequence"/>
</dbReference>
<gene>
    <name evidence="1" type="ORF">CWI84_02890</name>
</gene>
<evidence type="ECO:0000313" key="1">
    <source>
        <dbReference type="EMBL" id="RUO81072.1"/>
    </source>
</evidence>
<proteinExistence type="predicted"/>
<reference evidence="1 2" key="1">
    <citation type="journal article" date="2011" name="Front. Microbiol.">
        <title>Genomic signatures of strain selection and enhancement in Bacillus atrophaeus var. globigii, a historical biowarfare simulant.</title>
        <authorList>
            <person name="Gibbons H.S."/>
            <person name="Broomall S.M."/>
            <person name="McNew L.A."/>
            <person name="Daligault H."/>
            <person name="Chapman C."/>
            <person name="Bruce D."/>
            <person name="Karavis M."/>
            <person name="Krepps M."/>
            <person name="McGregor P.A."/>
            <person name="Hong C."/>
            <person name="Park K.H."/>
            <person name="Akmal A."/>
            <person name="Feldman A."/>
            <person name="Lin J.S."/>
            <person name="Chang W.E."/>
            <person name="Higgs B.W."/>
            <person name="Demirev P."/>
            <person name="Lindquist J."/>
            <person name="Liem A."/>
            <person name="Fochler E."/>
            <person name="Read T.D."/>
            <person name="Tapia R."/>
            <person name="Johnson S."/>
            <person name="Bishop-Lilly K.A."/>
            <person name="Detter C."/>
            <person name="Han C."/>
            <person name="Sozhamannan S."/>
            <person name="Rosenzweig C.N."/>
            <person name="Skowronski E.W."/>
        </authorList>
    </citation>
    <scope>NUCLEOTIDE SEQUENCE [LARGE SCALE GENOMIC DNA]</scope>
    <source>
        <strain evidence="1 2">CC-PW-9</strain>
    </source>
</reference>
<evidence type="ECO:0000313" key="2">
    <source>
        <dbReference type="Proteomes" id="UP000287996"/>
    </source>
</evidence>
<keyword evidence="2" id="KW-1185">Reference proteome</keyword>
<dbReference type="RefSeq" id="WP_126841066.1">
    <property type="nucleotide sequence ID" value="NZ_PIQH01000002.1"/>
</dbReference>
<protein>
    <submittedName>
        <fullName evidence="1">Uncharacterized protein</fullName>
    </submittedName>
</protein>
<dbReference type="EMBL" id="PIQH01000002">
    <property type="protein sequence ID" value="RUO81072.1"/>
    <property type="molecule type" value="Genomic_DNA"/>
</dbReference>
<name>A0A432ZT92_9GAMM</name>
<dbReference type="OrthoDB" id="9966879at2"/>
<sequence length="71" mass="8244">MTTIDEFKKSLLEAAQNSSDEEHPLEDLARRLINVERKCIYGDEPSHTRLKKFRELIAEEVANLKDDENEA</sequence>
<comment type="caution">
    <text evidence="1">The sequence shown here is derived from an EMBL/GenBank/DDBJ whole genome shotgun (WGS) entry which is preliminary data.</text>
</comment>